<evidence type="ECO:0000313" key="1">
    <source>
        <dbReference type="EMBL" id="OOF93163.1"/>
    </source>
</evidence>
<sequence length="273" mass="32253">MGVLTNEGLPVRDSLWGTNDRERDENITPTIVELPWHIRLLNEKDDLNTIAVYLAAFRRNLKDCGVDFHITHHPLSFIDDAERDGALFKYTNSDKRNGHQLNNLYLHSREGNWATLCVTRRHHLRGIVWHHWALAVISEPKQLPVQTQHDTGIHLLMYDSRPPPEPTRERERDYFGNYLQLDQQKLLEAFVQKFRTVSFAVNRSPIVVQGEHDPLRLTMWWIWAVARYEGRPYQREGDLDDPRWRLANSRHMDLTPNRSRTIEARIHQIIPQR</sequence>
<keyword evidence="2" id="KW-1185">Reference proteome</keyword>
<dbReference type="EMBL" id="KV907505">
    <property type="protein sequence ID" value="OOF93163.1"/>
    <property type="molecule type" value="Genomic_DNA"/>
</dbReference>
<name>A0A1R3RFB5_ASPC5</name>
<protein>
    <submittedName>
        <fullName evidence="1">Uncharacterized protein</fullName>
    </submittedName>
</protein>
<dbReference type="VEuPathDB" id="FungiDB:ASPCADRAFT_209767"/>
<proteinExistence type="predicted"/>
<dbReference type="OrthoDB" id="4406935at2759"/>
<reference evidence="2" key="1">
    <citation type="journal article" date="2017" name="Genome Biol.">
        <title>Comparative genomics reveals high biological diversity and specific adaptations in the industrially and medically important fungal genus Aspergillus.</title>
        <authorList>
            <person name="de Vries R.P."/>
            <person name="Riley R."/>
            <person name="Wiebenga A."/>
            <person name="Aguilar-Osorio G."/>
            <person name="Amillis S."/>
            <person name="Uchima C.A."/>
            <person name="Anderluh G."/>
            <person name="Asadollahi M."/>
            <person name="Askin M."/>
            <person name="Barry K."/>
            <person name="Battaglia E."/>
            <person name="Bayram O."/>
            <person name="Benocci T."/>
            <person name="Braus-Stromeyer S.A."/>
            <person name="Caldana C."/>
            <person name="Canovas D."/>
            <person name="Cerqueira G.C."/>
            <person name="Chen F."/>
            <person name="Chen W."/>
            <person name="Choi C."/>
            <person name="Clum A."/>
            <person name="Dos Santos R.A."/>
            <person name="Damasio A.R."/>
            <person name="Diallinas G."/>
            <person name="Emri T."/>
            <person name="Fekete E."/>
            <person name="Flipphi M."/>
            <person name="Freyberg S."/>
            <person name="Gallo A."/>
            <person name="Gournas C."/>
            <person name="Habgood R."/>
            <person name="Hainaut M."/>
            <person name="Harispe M.L."/>
            <person name="Henrissat B."/>
            <person name="Hilden K.S."/>
            <person name="Hope R."/>
            <person name="Hossain A."/>
            <person name="Karabika E."/>
            <person name="Karaffa L."/>
            <person name="Karanyi Z."/>
            <person name="Krasevec N."/>
            <person name="Kuo A."/>
            <person name="Kusch H."/>
            <person name="LaButti K."/>
            <person name="Lagendijk E.L."/>
            <person name="Lapidus A."/>
            <person name="Levasseur A."/>
            <person name="Lindquist E."/>
            <person name="Lipzen A."/>
            <person name="Logrieco A.F."/>
            <person name="MacCabe A."/>
            <person name="Maekelae M.R."/>
            <person name="Malavazi I."/>
            <person name="Melin P."/>
            <person name="Meyer V."/>
            <person name="Mielnichuk N."/>
            <person name="Miskei M."/>
            <person name="Molnar A.P."/>
            <person name="Mule G."/>
            <person name="Ngan C.Y."/>
            <person name="Orejas M."/>
            <person name="Orosz E."/>
            <person name="Ouedraogo J.P."/>
            <person name="Overkamp K.M."/>
            <person name="Park H.-S."/>
            <person name="Perrone G."/>
            <person name="Piumi F."/>
            <person name="Punt P.J."/>
            <person name="Ram A.F."/>
            <person name="Ramon A."/>
            <person name="Rauscher S."/>
            <person name="Record E."/>
            <person name="Riano-Pachon D.M."/>
            <person name="Robert V."/>
            <person name="Roehrig J."/>
            <person name="Ruller R."/>
            <person name="Salamov A."/>
            <person name="Salih N.S."/>
            <person name="Samson R.A."/>
            <person name="Sandor E."/>
            <person name="Sanguinetti M."/>
            <person name="Schuetze T."/>
            <person name="Sepcic K."/>
            <person name="Shelest E."/>
            <person name="Sherlock G."/>
            <person name="Sophianopoulou V."/>
            <person name="Squina F.M."/>
            <person name="Sun H."/>
            <person name="Susca A."/>
            <person name="Todd R.B."/>
            <person name="Tsang A."/>
            <person name="Unkles S.E."/>
            <person name="van de Wiele N."/>
            <person name="van Rossen-Uffink D."/>
            <person name="Oliveira J.V."/>
            <person name="Vesth T.C."/>
            <person name="Visser J."/>
            <person name="Yu J.-H."/>
            <person name="Zhou M."/>
            <person name="Andersen M.R."/>
            <person name="Archer D.B."/>
            <person name="Baker S.E."/>
            <person name="Benoit I."/>
            <person name="Brakhage A.A."/>
            <person name="Braus G.H."/>
            <person name="Fischer R."/>
            <person name="Frisvad J.C."/>
            <person name="Goldman G.H."/>
            <person name="Houbraken J."/>
            <person name="Oakley B."/>
            <person name="Pocsi I."/>
            <person name="Scazzocchio C."/>
            <person name="Seiboth B."/>
            <person name="vanKuyk P.A."/>
            <person name="Wortman J."/>
            <person name="Dyer P.S."/>
            <person name="Grigoriev I.V."/>
        </authorList>
    </citation>
    <scope>NUCLEOTIDE SEQUENCE [LARGE SCALE GENOMIC DNA]</scope>
    <source>
        <strain evidence="2">ITEM 5010</strain>
    </source>
</reference>
<accession>A0A1R3RFB5</accession>
<dbReference type="AlphaFoldDB" id="A0A1R3RFB5"/>
<dbReference type="Proteomes" id="UP000188318">
    <property type="component" value="Unassembled WGS sequence"/>
</dbReference>
<evidence type="ECO:0000313" key="2">
    <source>
        <dbReference type="Proteomes" id="UP000188318"/>
    </source>
</evidence>
<gene>
    <name evidence="1" type="ORF">ASPCADRAFT_209767</name>
</gene>
<organism evidence="1 2">
    <name type="scientific">Aspergillus carbonarius (strain ITEM 5010)</name>
    <dbReference type="NCBI Taxonomy" id="602072"/>
    <lineage>
        <taxon>Eukaryota</taxon>
        <taxon>Fungi</taxon>
        <taxon>Dikarya</taxon>
        <taxon>Ascomycota</taxon>
        <taxon>Pezizomycotina</taxon>
        <taxon>Eurotiomycetes</taxon>
        <taxon>Eurotiomycetidae</taxon>
        <taxon>Eurotiales</taxon>
        <taxon>Aspergillaceae</taxon>
        <taxon>Aspergillus</taxon>
        <taxon>Aspergillus subgen. Circumdati</taxon>
    </lineage>
</organism>